<dbReference type="GO" id="GO:0051539">
    <property type="term" value="F:4 iron, 4 sulfur cluster binding"/>
    <property type="evidence" value="ECO:0007669"/>
    <property type="project" value="UniProtKB-KW"/>
</dbReference>
<dbReference type="PATRIC" id="fig|269796.9.peg.815"/>
<accession>Q2RWC9</accession>
<feature type="domain" description="B12-binding" evidence="9">
    <location>
        <begin position="1"/>
        <end position="144"/>
    </location>
</feature>
<dbReference type="EnsemblBacteria" id="ABC21566">
    <property type="protein sequence ID" value="ABC21566"/>
    <property type="gene ID" value="Rru_A0762"/>
</dbReference>
<dbReference type="InterPro" id="IPR034466">
    <property type="entry name" value="Methyltransferase_Class_B"/>
</dbReference>
<evidence type="ECO:0000256" key="4">
    <source>
        <dbReference type="ARBA" id="ARBA00022691"/>
    </source>
</evidence>
<dbReference type="InterPro" id="IPR058240">
    <property type="entry name" value="rSAM_sf"/>
</dbReference>
<dbReference type="SUPFAM" id="SSF52242">
    <property type="entry name" value="Cobalamin (vitamin B12)-binding domain"/>
    <property type="match status" value="1"/>
</dbReference>
<dbReference type="KEGG" id="rru:Rru_A0762"/>
<dbReference type="CDD" id="cd01335">
    <property type="entry name" value="Radical_SAM"/>
    <property type="match status" value="1"/>
</dbReference>
<reference evidence="11 12" key="1">
    <citation type="journal article" date="2011" name="Stand. Genomic Sci.">
        <title>Complete genome sequence of Rhodospirillum rubrum type strain (S1).</title>
        <authorList>
            <person name="Munk A.C."/>
            <person name="Copeland A."/>
            <person name="Lucas S."/>
            <person name="Lapidus A."/>
            <person name="Del Rio T.G."/>
            <person name="Barry K."/>
            <person name="Detter J.C."/>
            <person name="Hammon N."/>
            <person name="Israni S."/>
            <person name="Pitluck S."/>
            <person name="Brettin T."/>
            <person name="Bruce D."/>
            <person name="Han C."/>
            <person name="Tapia R."/>
            <person name="Gilna P."/>
            <person name="Schmutz J."/>
            <person name="Larimer F."/>
            <person name="Land M."/>
            <person name="Kyrpides N.C."/>
            <person name="Mavromatis K."/>
            <person name="Richardson P."/>
            <person name="Rohde M."/>
            <person name="Goker M."/>
            <person name="Klenk H.P."/>
            <person name="Zhang Y."/>
            <person name="Roberts G.P."/>
            <person name="Reslewic S."/>
            <person name="Schwartz D.C."/>
        </authorList>
    </citation>
    <scope>NUCLEOTIDE SEQUENCE [LARGE SCALE GENOMIC DNA]</scope>
    <source>
        <strain evidence="12">ATCC 11170 / ATH 1.1.1 / DSM 467 / LMG 4362 / NCIMB 8255 / S1</strain>
    </source>
</reference>
<dbReference type="InterPro" id="IPR007197">
    <property type="entry name" value="rSAM"/>
</dbReference>
<dbReference type="InterPro" id="IPR006158">
    <property type="entry name" value="Cobalamin-bd"/>
</dbReference>
<keyword evidence="7" id="KW-0411">Iron-sulfur</keyword>
<dbReference type="eggNOG" id="COG1032">
    <property type="taxonomic scope" value="Bacteria"/>
</dbReference>
<dbReference type="PROSITE" id="PS51918">
    <property type="entry name" value="RADICAL_SAM"/>
    <property type="match status" value="1"/>
</dbReference>
<evidence type="ECO:0000313" key="12">
    <source>
        <dbReference type="Proteomes" id="UP000001929"/>
    </source>
</evidence>
<dbReference type="Pfam" id="PF02310">
    <property type="entry name" value="B12-binding"/>
    <property type="match status" value="1"/>
</dbReference>
<protein>
    <submittedName>
        <fullName evidence="11">Fe-S oxidoreductase</fullName>
    </submittedName>
</protein>
<sequence length="484" mass="54335">MVDILFVSPPTPSPEEHAGYNLNAPPLGIGYLAAILRENGFEVDAIDLAFSDKPVADLRQKLRESDPRVVGFYTTTVTYYGTERLLAAVRKDHPEAITWVGGPHVSYEYETALASSGFDVVFLFEAEHSVLEAAKVQLRGKGRLDDVAGIAFRRDGRTIKTTPRAREKSLDIFPYPARDLFPIKKYTRPGSIMSSRGCPVKCIFCIASTFEDAYRYRSPENVVGEMKLMYEQWGINDFYFVDNVFTTYRARAREICRLIREADLPIGWYCVSRVDYAEPELMQDLASAGCYRIELGVESGDPSVIGGMKKHISLAHVYRAADVILNLGMQPMFTFQVGHPHDTLDSIEATLRLAEEIREMGAGAYLSVTTPYPGAPMMIEREKYGIVLETTNWEDFRWSNPTYRTATLSRNDIRKAIYRGAVGMARTLAEGKFQDPPSAPWLRFGPNGNGMRLPPPPKSRSDDDTALFSVPDRKRTLPVLQVAR</sequence>
<keyword evidence="5" id="KW-0479">Metal-binding</keyword>
<dbReference type="GO" id="GO:0046872">
    <property type="term" value="F:metal ion binding"/>
    <property type="evidence" value="ECO:0007669"/>
    <property type="project" value="UniProtKB-KW"/>
</dbReference>
<dbReference type="InterPro" id="IPR006638">
    <property type="entry name" value="Elp3/MiaA/NifB-like_rSAM"/>
</dbReference>
<dbReference type="Pfam" id="PF04055">
    <property type="entry name" value="Radical_SAM"/>
    <property type="match status" value="1"/>
</dbReference>
<keyword evidence="12" id="KW-1185">Reference proteome</keyword>
<dbReference type="GO" id="GO:0003824">
    <property type="term" value="F:catalytic activity"/>
    <property type="evidence" value="ECO:0007669"/>
    <property type="project" value="InterPro"/>
</dbReference>
<dbReference type="EMBL" id="CP000230">
    <property type="protein sequence ID" value="ABC21566.1"/>
    <property type="molecule type" value="Genomic_DNA"/>
</dbReference>
<dbReference type="SFLD" id="SFLDG01123">
    <property type="entry name" value="methyltransferase_(Class_B)"/>
    <property type="match status" value="1"/>
</dbReference>
<dbReference type="Gene3D" id="3.80.30.20">
    <property type="entry name" value="tm_1862 like domain"/>
    <property type="match status" value="1"/>
</dbReference>
<proteinExistence type="predicted"/>
<dbReference type="Proteomes" id="UP000001929">
    <property type="component" value="Chromosome"/>
</dbReference>
<dbReference type="PANTHER" id="PTHR43409">
    <property type="entry name" value="ANAEROBIC MAGNESIUM-PROTOPORPHYRIN IX MONOMETHYL ESTER CYCLASE-RELATED"/>
    <property type="match status" value="1"/>
</dbReference>
<dbReference type="PhylomeDB" id="Q2RWC9"/>
<keyword evidence="4" id="KW-0949">S-adenosyl-L-methionine</keyword>
<evidence type="ECO:0000259" key="10">
    <source>
        <dbReference type="PROSITE" id="PS51918"/>
    </source>
</evidence>
<comment type="cofactor">
    <cofactor evidence="1">
        <name>[4Fe-4S] cluster</name>
        <dbReference type="ChEBI" id="CHEBI:49883"/>
    </cofactor>
</comment>
<dbReference type="InterPro" id="IPR036724">
    <property type="entry name" value="Cobalamin-bd_sf"/>
</dbReference>
<dbReference type="AlphaFoldDB" id="Q2RWC9"/>
<dbReference type="CDD" id="cd02068">
    <property type="entry name" value="radical_SAM_B12_BD"/>
    <property type="match status" value="1"/>
</dbReference>
<dbReference type="PANTHER" id="PTHR43409:SF7">
    <property type="entry name" value="BLL1977 PROTEIN"/>
    <property type="match status" value="1"/>
</dbReference>
<evidence type="ECO:0000256" key="5">
    <source>
        <dbReference type="ARBA" id="ARBA00022723"/>
    </source>
</evidence>
<evidence type="ECO:0000259" key="9">
    <source>
        <dbReference type="PROSITE" id="PS51332"/>
    </source>
</evidence>
<keyword evidence="6" id="KW-0408">Iron</keyword>
<dbReference type="Gene3D" id="3.40.50.280">
    <property type="entry name" value="Cobalamin-binding domain"/>
    <property type="match status" value="1"/>
</dbReference>
<dbReference type="SFLD" id="SFLDG01082">
    <property type="entry name" value="B12-binding_domain_containing"/>
    <property type="match status" value="1"/>
</dbReference>
<dbReference type="SFLD" id="SFLDS00029">
    <property type="entry name" value="Radical_SAM"/>
    <property type="match status" value="1"/>
</dbReference>
<feature type="domain" description="Radical SAM core" evidence="10">
    <location>
        <begin position="184"/>
        <end position="419"/>
    </location>
</feature>
<dbReference type="SMART" id="SM00729">
    <property type="entry name" value="Elp3"/>
    <property type="match status" value="1"/>
</dbReference>
<evidence type="ECO:0000256" key="8">
    <source>
        <dbReference type="SAM" id="MobiDB-lite"/>
    </source>
</evidence>
<dbReference type="RefSeq" id="WP_011388520.1">
    <property type="nucleotide sequence ID" value="NC_007643.1"/>
</dbReference>
<dbReference type="STRING" id="269796.Rru_A0762"/>
<dbReference type="GO" id="GO:0031419">
    <property type="term" value="F:cobalamin binding"/>
    <property type="evidence" value="ECO:0007669"/>
    <property type="project" value="InterPro"/>
</dbReference>
<dbReference type="InterPro" id="IPR051198">
    <property type="entry name" value="BchE-like"/>
</dbReference>
<dbReference type="PROSITE" id="PS51332">
    <property type="entry name" value="B12_BINDING"/>
    <property type="match status" value="1"/>
</dbReference>
<keyword evidence="3" id="KW-0808">Transferase</keyword>
<dbReference type="HOGENOM" id="CLU_021572_4_3_5"/>
<organism evidence="11 12">
    <name type="scientific">Rhodospirillum rubrum (strain ATCC 11170 / ATH 1.1.1 / DSM 467 / LMG 4362 / NCIMB 8255 / S1)</name>
    <dbReference type="NCBI Taxonomy" id="269796"/>
    <lineage>
        <taxon>Bacteria</taxon>
        <taxon>Pseudomonadati</taxon>
        <taxon>Pseudomonadota</taxon>
        <taxon>Alphaproteobacteria</taxon>
        <taxon>Rhodospirillales</taxon>
        <taxon>Rhodospirillaceae</taxon>
        <taxon>Rhodospirillum</taxon>
    </lineage>
</organism>
<evidence type="ECO:0000256" key="7">
    <source>
        <dbReference type="ARBA" id="ARBA00023014"/>
    </source>
</evidence>
<evidence type="ECO:0000313" key="11">
    <source>
        <dbReference type="EMBL" id="ABC21566.1"/>
    </source>
</evidence>
<feature type="region of interest" description="Disordered" evidence="8">
    <location>
        <begin position="436"/>
        <end position="464"/>
    </location>
</feature>
<evidence type="ECO:0000256" key="6">
    <source>
        <dbReference type="ARBA" id="ARBA00023004"/>
    </source>
</evidence>
<keyword evidence="2" id="KW-0489">Methyltransferase</keyword>
<evidence type="ECO:0000256" key="3">
    <source>
        <dbReference type="ARBA" id="ARBA00022679"/>
    </source>
</evidence>
<evidence type="ECO:0000256" key="1">
    <source>
        <dbReference type="ARBA" id="ARBA00001966"/>
    </source>
</evidence>
<gene>
    <name evidence="11" type="ordered locus">Rru_A0762</name>
</gene>
<dbReference type="SUPFAM" id="SSF102114">
    <property type="entry name" value="Radical SAM enzymes"/>
    <property type="match status" value="1"/>
</dbReference>
<evidence type="ECO:0000256" key="2">
    <source>
        <dbReference type="ARBA" id="ARBA00022603"/>
    </source>
</evidence>
<dbReference type="InterPro" id="IPR023404">
    <property type="entry name" value="rSAM_horseshoe"/>
</dbReference>
<name>Q2RWC9_RHORT</name>